<dbReference type="PANTHER" id="PTHR13710:SF105">
    <property type="entry name" value="ATP-DEPENDENT DNA HELICASE Q1"/>
    <property type="match status" value="1"/>
</dbReference>
<dbReference type="GO" id="GO:0043138">
    <property type="term" value="F:3'-5' DNA helicase activity"/>
    <property type="evidence" value="ECO:0007669"/>
    <property type="project" value="UniProtKB-EC"/>
</dbReference>
<reference evidence="15 16" key="1">
    <citation type="submission" date="2018-06" db="EMBL/GenBank/DDBJ databases">
        <authorList>
            <consortium name="Pathogen Informatics"/>
            <person name="Doyle S."/>
        </authorList>
    </citation>
    <scope>NUCLEOTIDE SEQUENCE [LARGE SCALE GENOMIC DNA]</scope>
    <source>
        <strain evidence="15 16">NCTC11155</strain>
    </source>
</reference>
<dbReference type="Proteomes" id="UP000254424">
    <property type="component" value="Unassembled WGS sequence"/>
</dbReference>
<proteinExistence type="inferred from homology"/>
<dbReference type="EC" id="5.6.2.4" evidence="10"/>
<evidence type="ECO:0000256" key="8">
    <source>
        <dbReference type="ARBA" id="ARBA00023235"/>
    </source>
</evidence>
<dbReference type="AlphaFoldDB" id="A0A380Z6P6"/>
<dbReference type="Gene3D" id="3.40.50.300">
    <property type="entry name" value="P-loop containing nucleotide triphosphate hydrolases"/>
    <property type="match status" value="2"/>
</dbReference>
<evidence type="ECO:0000256" key="2">
    <source>
        <dbReference type="ARBA" id="ARBA00022723"/>
    </source>
</evidence>
<dbReference type="FunFam" id="3.40.50.300:FF:001051">
    <property type="entry name" value="ATP-dependent DNA helicase RecQ"/>
    <property type="match status" value="1"/>
</dbReference>
<dbReference type="NCBIfam" id="TIGR00614">
    <property type="entry name" value="recQ_fam"/>
    <property type="match status" value="1"/>
</dbReference>
<evidence type="ECO:0000313" key="16">
    <source>
        <dbReference type="Proteomes" id="UP000254424"/>
    </source>
</evidence>
<feature type="domain" description="Helicase C-terminal" evidence="14">
    <location>
        <begin position="244"/>
        <end position="390"/>
    </location>
</feature>
<dbReference type="SMART" id="SM00490">
    <property type="entry name" value="HELICc"/>
    <property type="match status" value="1"/>
</dbReference>
<dbReference type="PROSITE" id="PS51194">
    <property type="entry name" value="HELICASE_CTER"/>
    <property type="match status" value="1"/>
</dbReference>
<name>A0A380Z6P6_9BACE</name>
<dbReference type="GO" id="GO:0003677">
    <property type="term" value="F:DNA binding"/>
    <property type="evidence" value="ECO:0007669"/>
    <property type="project" value="UniProtKB-KW"/>
</dbReference>
<dbReference type="InterPro" id="IPR014001">
    <property type="entry name" value="Helicase_ATP-bd"/>
</dbReference>
<dbReference type="GO" id="GO:0006310">
    <property type="term" value="P:DNA recombination"/>
    <property type="evidence" value="ECO:0007669"/>
    <property type="project" value="InterPro"/>
</dbReference>
<evidence type="ECO:0000256" key="7">
    <source>
        <dbReference type="ARBA" id="ARBA00023125"/>
    </source>
</evidence>
<dbReference type="GO" id="GO:0005524">
    <property type="term" value="F:ATP binding"/>
    <property type="evidence" value="ECO:0007669"/>
    <property type="project" value="UniProtKB-KW"/>
</dbReference>
<evidence type="ECO:0000256" key="4">
    <source>
        <dbReference type="ARBA" id="ARBA00022801"/>
    </source>
</evidence>
<evidence type="ECO:0000313" key="15">
    <source>
        <dbReference type="EMBL" id="SUV42718.1"/>
    </source>
</evidence>
<gene>
    <name evidence="15" type="primary">recQ_2</name>
    <name evidence="15" type="ORF">NCTC11155_02092</name>
</gene>
<keyword evidence="3" id="KW-0547">Nucleotide-binding</keyword>
<feature type="domain" description="Helicase ATP-binding" evidence="13">
    <location>
        <begin position="52"/>
        <end position="220"/>
    </location>
</feature>
<dbReference type="InterPro" id="IPR004589">
    <property type="entry name" value="DNA_helicase_ATP-dep_RecQ"/>
</dbReference>
<dbReference type="Gene3D" id="1.10.10.10">
    <property type="entry name" value="Winged helix-like DNA-binding domain superfamily/Winged helix DNA-binding domain"/>
    <property type="match status" value="1"/>
</dbReference>
<dbReference type="GO" id="GO:0016787">
    <property type="term" value="F:hydrolase activity"/>
    <property type="evidence" value="ECO:0007669"/>
    <property type="project" value="UniProtKB-KW"/>
</dbReference>
<evidence type="ECO:0000256" key="10">
    <source>
        <dbReference type="ARBA" id="ARBA00034808"/>
    </source>
</evidence>
<evidence type="ECO:0000256" key="11">
    <source>
        <dbReference type="ARBA" id="ARBA00044535"/>
    </source>
</evidence>
<dbReference type="Pfam" id="PF00270">
    <property type="entry name" value="DEAD"/>
    <property type="match status" value="1"/>
</dbReference>
<evidence type="ECO:0000256" key="9">
    <source>
        <dbReference type="ARBA" id="ARBA00034617"/>
    </source>
</evidence>
<comment type="catalytic activity">
    <reaction evidence="9">
        <text>Couples ATP hydrolysis with the unwinding of duplex DNA by translocating in the 3'-5' direction.</text>
        <dbReference type="EC" id="5.6.2.4"/>
    </reaction>
</comment>
<dbReference type="PROSITE" id="PS51192">
    <property type="entry name" value="HELICASE_ATP_BIND_1"/>
    <property type="match status" value="1"/>
</dbReference>
<dbReference type="InterPro" id="IPR036388">
    <property type="entry name" value="WH-like_DNA-bd_sf"/>
</dbReference>
<evidence type="ECO:0000256" key="6">
    <source>
        <dbReference type="ARBA" id="ARBA00022840"/>
    </source>
</evidence>
<dbReference type="GO" id="GO:0009378">
    <property type="term" value="F:four-way junction helicase activity"/>
    <property type="evidence" value="ECO:0007669"/>
    <property type="project" value="TreeGrafter"/>
</dbReference>
<comment type="similarity">
    <text evidence="1">Belongs to the helicase family. RecQ subfamily.</text>
</comment>
<dbReference type="InterPro" id="IPR027417">
    <property type="entry name" value="P-loop_NTPase"/>
</dbReference>
<evidence type="ECO:0000256" key="3">
    <source>
        <dbReference type="ARBA" id="ARBA00022741"/>
    </source>
</evidence>
<keyword evidence="4 15" id="KW-0378">Hydrolase</keyword>
<evidence type="ECO:0000259" key="14">
    <source>
        <dbReference type="PROSITE" id="PS51194"/>
    </source>
</evidence>
<keyword evidence="7" id="KW-0238">DNA-binding</keyword>
<evidence type="ECO:0000256" key="12">
    <source>
        <dbReference type="ARBA" id="ARBA00044550"/>
    </source>
</evidence>
<accession>A0A380Z6P6</accession>
<keyword evidence="8" id="KW-0413">Isomerase</keyword>
<dbReference type="GO" id="GO:0046872">
    <property type="term" value="F:metal ion binding"/>
    <property type="evidence" value="ECO:0007669"/>
    <property type="project" value="UniProtKB-KW"/>
</dbReference>
<dbReference type="SUPFAM" id="SSF52540">
    <property type="entry name" value="P-loop containing nucleoside triphosphate hydrolases"/>
    <property type="match status" value="1"/>
</dbReference>
<organism evidence="15 16">
    <name type="scientific">Bacteroides eggerthii</name>
    <dbReference type="NCBI Taxonomy" id="28111"/>
    <lineage>
        <taxon>Bacteria</taxon>
        <taxon>Pseudomonadati</taxon>
        <taxon>Bacteroidota</taxon>
        <taxon>Bacteroidia</taxon>
        <taxon>Bacteroidales</taxon>
        <taxon>Bacteroidaceae</taxon>
        <taxon>Bacteroides</taxon>
    </lineage>
</organism>
<dbReference type="Pfam" id="PF00271">
    <property type="entry name" value="Helicase_C"/>
    <property type="match status" value="1"/>
</dbReference>
<evidence type="ECO:0000256" key="5">
    <source>
        <dbReference type="ARBA" id="ARBA00022806"/>
    </source>
</evidence>
<dbReference type="GO" id="GO:0006281">
    <property type="term" value="P:DNA repair"/>
    <property type="evidence" value="ECO:0007669"/>
    <property type="project" value="TreeGrafter"/>
</dbReference>
<dbReference type="Pfam" id="PF16124">
    <property type="entry name" value="RecQ_Zn_bind"/>
    <property type="match status" value="1"/>
</dbReference>
<dbReference type="EMBL" id="UFSX01000002">
    <property type="protein sequence ID" value="SUV42718.1"/>
    <property type="molecule type" value="Genomic_DNA"/>
</dbReference>
<dbReference type="GO" id="GO:0043590">
    <property type="term" value="C:bacterial nucleoid"/>
    <property type="evidence" value="ECO:0007669"/>
    <property type="project" value="TreeGrafter"/>
</dbReference>
<keyword evidence="2" id="KW-0479">Metal-binding</keyword>
<dbReference type="GO" id="GO:0030894">
    <property type="term" value="C:replisome"/>
    <property type="evidence" value="ECO:0007669"/>
    <property type="project" value="TreeGrafter"/>
</dbReference>
<evidence type="ECO:0000259" key="13">
    <source>
        <dbReference type="PROSITE" id="PS51192"/>
    </source>
</evidence>
<evidence type="ECO:0000256" key="1">
    <source>
        <dbReference type="ARBA" id="ARBA00005446"/>
    </source>
</evidence>
<dbReference type="PANTHER" id="PTHR13710">
    <property type="entry name" value="DNA HELICASE RECQ FAMILY MEMBER"/>
    <property type="match status" value="1"/>
</dbReference>
<keyword evidence="6" id="KW-0067">ATP-binding</keyword>
<dbReference type="CDD" id="cd17920">
    <property type="entry name" value="DEXHc_RecQ"/>
    <property type="match status" value="1"/>
</dbReference>
<keyword evidence="5 15" id="KW-0347">Helicase</keyword>
<dbReference type="STRING" id="483216.BACEGG_00126"/>
<dbReference type="SMART" id="SM00487">
    <property type="entry name" value="DEXDc"/>
    <property type="match status" value="1"/>
</dbReference>
<dbReference type="InterPro" id="IPR032284">
    <property type="entry name" value="RecQ_Zn-bd"/>
</dbReference>
<sequence length="661" mass="76294">MPEIRTGTSSSFFNFTIMPAQSDNSQLSTLNAQLLKQYWGYDSFRGIQEEIINSISENKDTLGLMPTGGGKSITFQVPALAKDGLCLVITPLIALMKDQVQNLRKRGIKALSIYSGMSRQDIITTLENCIFGNYKFLYISPERLDTEIFRTKLRKMKVSMITVDESHCISQWGYDFRPAYLKIAEIRELLPDVPVLALTATATPEVVKDIQARLHFRRENVFRMSFERSNLAYIVRKTDNKTGELLHILRSMPGSAIVYVRNRRRTKEITELLNNEDITADFYHAGLDDATKDIRQHRWQSGGSRVMVATNAFGMGIDKPDVRIVIHMDLPDSIEAYFQEAGRAGRDGQKAYAVILYAKADKTTLHKRIPDTFPEKEYIKDVYEHLQYYYQMAMGDGLDCVREFNIEDFCRKFKYFPVPVDSALKILTQAGYLEYTGEQDNTSRLLFTIQRDELYRLREMGDDMDKLIQTVLRSYTGVFTDYTYINEDSLAIRTGLTRRQIYEQLVHLAKLRIVSYIPRKKTPYIIYTRERIEAQLIHISPEIYEERKARYETRINAMLEYVTNDTLCRSRMLLDYFGEKNEHNCGLCDTCIGLRKQTATCQPDREELYEKIHEILSGAPQTPAGLLEQLPIEKELLTEALHRLLDEGKIIVVDGILQIKK</sequence>
<dbReference type="InterPro" id="IPR001650">
    <property type="entry name" value="Helicase_C-like"/>
</dbReference>
<dbReference type="GO" id="GO:0005737">
    <property type="term" value="C:cytoplasm"/>
    <property type="evidence" value="ECO:0007669"/>
    <property type="project" value="TreeGrafter"/>
</dbReference>
<dbReference type="InterPro" id="IPR011545">
    <property type="entry name" value="DEAD/DEAH_box_helicase_dom"/>
</dbReference>
<protein>
    <recommendedName>
        <fullName evidence="11">ATP-dependent DNA helicase RecQ</fullName>
        <ecNumber evidence="10">5.6.2.4</ecNumber>
    </recommendedName>
    <alternativeName>
        <fullName evidence="12">DNA 3'-5' helicase RecQ</fullName>
    </alternativeName>
</protein>